<dbReference type="InterPro" id="IPR053137">
    <property type="entry name" value="NLR-like"/>
</dbReference>
<dbReference type="PANTHER" id="PTHR46082:SF11">
    <property type="entry name" value="AAA+ ATPASE DOMAIN-CONTAINING PROTEIN-RELATED"/>
    <property type="match status" value="1"/>
</dbReference>
<dbReference type="Gene3D" id="3.40.50.1580">
    <property type="entry name" value="Nucleoside phosphorylase domain"/>
    <property type="match status" value="1"/>
</dbReference>
<dbReference type="Gene3D" id="1.25.40.20">
    <property type="entry name" value="Ankyrin repeat-containing domain"/>
    <property type="match status" value="3"/>
</dbReference>
<comment type="caution">
    <text evidence="4">The sequence shown here is derived from an EMBL/GenBank/DDBJ whole genome shotgun (WGS) entry which is preliminary data.</text>
</comment>
<dbReference type="AlphaFoldDB" id="A0A8E0UYV1"/>
<dbReference type="InterPro" id="IPR000845">
    <property type="entry name" value="Nucleoside_phosphorylase_d"/>
</dbReference>
<dbReference type="EMBL" id="BBXM02000001">
    <property type="protein sequence ID" value="GIC85904.1"/>
    <property type="molecule type" value="Genomic_DNA"/>
</dbReference>
<reference evidence="4" key="1">
    <citation type="journal article" date="2015" name="Genome Announc.">
        <title>Draft Genome Sequence of the Pathogenic Filamentous Fungus Aspergillus udagawae Strain IFM 46973T.</title>
        <authorList>
            <person name="Kusuya Y."/>
            <person name="Takahashi-Nakaguchi A."/>
            <person name="Takahashi H."/>
            <person name="Yaguchi T."/>
        </authorList>
    </citation>
    <scope>NUCLEOTIDE SEQUENCE</scope>
    <source>
        <strain evidence="4">IFM 46973</strain>
    </source>
</reference>
<evidence type="ECO:0000259" key="3">
    <source>
        <dbReference type="Pfam" id="PF01048"/>
    </source>
</evidence>
<evidence type="ECO:0000256" key="1">
    <source>
        <dbReference type="PROSITE-ProRule" id="PRU00023"/>
    </source>
</evidence>
<dbReference type="SMART" id="SM00248">
    <property type="entry name" value="ANK"/>
    <property type="match status" value="7"/>
</dbReference>
<reference evidence="4" key="2">
    <citation type="submission" date="2021-01" db="EMBL/GenBank/DDBJ databases">
        <title>Pan-genome distribution and transcriptional activeness of fungal secondary metabolism genes in Aspergillus section Fumigati.</title>
        <authorList>
            <person name="Takahashi H."/>
            <person name="Umemura M."/>
            <person name="Ninomiya A."/>
            <person name="Kusuya Y."/>
            <person name="Urayama S."/>
            <person name="Shimizu M."/>
            <person name="Watanabe A."/>
            <person name="Kamei K."/>
            <person name="Yaguchi T."/>
            <person name="Hagiwara D."/>
        </authorList>
    </citation>
    <scope>NUCLEOTIDE SEQUENCE</scope>
    <source>
        <strain evidence="4">IFM 46973</strain>
    </source>
</reference>
<dbReference type="SUPFAM" id="SSF48403">
    <property type="entry name" value="Ankyrin repeat"/>
    <property type="match status" value="1"/>
</dbReference>
<dbReference type="GeneID" id="66989221"/>
<dbReference type="InterPro" id="IPR002110">
    <property type="entry name" value="Ankyrin_rpt"/>
</dbReference>
<keyword evidence="1" id="KW-0040">ANK repeat</keyword>
<name>A0A8E0UYV1_9EURO</name>
<feature type="chain" id="PRO_5034549117" description="Nucleoside phosphorylase domain-containing protein" evidence="2">
    <location>
        <begin position="20"/>
        <end position="807"/>
    </location>
</feature>
<feature type="repeat" description="ANK" evidence="1">
    <location>
        <begin position="551"/>
        <end position="583"/>
    </location>
</feature>
<dbReference type="PANTHER" id="PTHR46082">
    <property type="entry name" value="ATP/GTP-BINDING PROTEIN-RELATED"/>
    <property type="match status" value="1"/>
</dbReference>
<sequence length="807" mass="90201">MLSTFPCIRFGLLIGIAGGIPSENADIRLGDVVVSTPTTTHAGVVQYDYGKAYPEHFQRTGMLNKPPEILLTAVSKLRSKHLREKGMIQQFLSQMIEKNPHMSQEFGFGGRQDHLFRADYRHLESEATCDKCDRSQLVPRKQRTSNLPKIHYGLIASANQVMKDAASRDKLGRELGAYCVDMEAAGLMDHFPCLVVRGICDYADSHKNKEWQGYAAATAAAYTKELLMGIPEEEAIQKCEGSLKDTYLPRIGSEHHELLRTEGAYISSATGSEGQMINPVAPQETGQIFLQPTSTRHSQAFSASSRLSPCDPTCGCICHKIRTRRTWGILRPLQKWVGRLYIVTSRSPDTSYCQYHCRNGGQRIVEIHYSCPDWFWQATIHALLRKSPLGSPSFGLAFRRRVGYWEEHSITRLVDERDIITMQTLLGQGKIFIDDLEPEHGGTALQRAIQLQDIDLIEFLIHQGADPDIADDLGTSARDEATFSFLACSHNEIYWEWHENRLQSIISIGSHLDEWNLSYLHKIILKIHLTDLREALQDRTIYSQLESQDQQGRTPLHWAAIRADADAVRILINAKANVNTRDNYHKTPLHFASETSSFECFELLLKAKSCPTARTLIGEEPIHKICRSQADPIFLIKLLEFDVDVNSRAGEIDGVTPVTSAISGCRPGILDELIRQNADLSMADREGDTALFEAVACDSSECLKVLLQNQAPANILHVNKRGMTVLHMAALYPSLEILEILADADLYGLDPDAKDNEGCTAQDRFSANACGDLRKAFDKVLGNLHSAMHAVDDSAQGNRDQFPDCDD</sequence>
<dbReference type="Proteomes" id="UP000036893">
    <property type="component" value="Unassembled WGS sequence"/>
</dbReference>
<dbReference type="Pfam" id="PF01048">
    <property type="entry name" value="PNP_UDP_1"/>
    <property type="match status" value="1"/>
</dbReference>
<dbReference type="SUPFAM" id="SSF53167">
    <property type="entry name" value="Purine and uridine phosphorylases"/>
    <property type="match status" value="1"/>
</dbReference>
<evidence type="ECO:0000256" key="2">
    <source>
        <dbReference type="SAM" id="SignalP"/>
    </source>
</evidence>
<keyword evidence="2" id="KW-0732">Signal</keyword>
<dbReference type="PROSITE" id="PS50088">
    <property type="entry name" value="ANK_REPEAT"/>
    <property type="match status" value="2"/>
</dbReference>
<feature type="signal peptide" evidence="2">
    <location>
        <begin position="1"/>
        <end position="19"/>
    </location>
</feature>
<dbReference type="Pfam" id="PF00023">
    <property type="entry name" value="Ank"/>
    <property type="match status" value="1"/>
</dbReference>
<feature type="domain" description="Nucleoside phosphorylase" evidence="3">
    <location>
        <begin position="13"/>
        <end position="217"/>
    </location>
</feature>
<dbReference type="InterPro" id="IPR035994">
    <property type="entry name" value="Nucleoside_phosphorylase_sf"/>
</dbReference>
<feature type="repeat" description="ANK" evidence="1">
    <location>
        <begin position="440"/>
        <end position="472"/>
    </location>
</feature>
<evidence type="ECO:0000313" key="5">
    <source>
        <dbReference type="Proteomes" id="UP000036893"/>
    </source>
</evidence>
<organism evidence="4 5">
    <name type="scientific">Aspergillus udagawae</name>
    <dbReference type="NCBI Taxonomy" id="91492"/>
    <lineage>
        <taxon>Eukaryota</taxon>
        <taxon>Fungi</taxon>
        <taxon>Dikarya</taxon>
        <taxon>Ascomycota</taxon>
        <taxon>Pezizomycotina</taxon>
        <taxon>Eurotiomycetes</taxon>
        <taxon>Eurotiomycetidae</taxon>
        <taxon>Eurotiales</taxon>
        <taxon>Aspergillaceae</taxon>
        <taxon>Aspergillus</taxon>
        <taxon>Aspergillus subgen. Fumigati</taxon>
    </lineage>
</organism>
<dbReference type="GO" id="GO:0009116">
    <property type="term" value="P:nucleoside metabolic process"/>
    <property type="evidence" value="ECO:0007669"/>
    <property type="project" value="InterPro"/>
</dbReference>
<protein>
    <recommendedName>
        <fullName evidence="3">Nucleoside phosphorylase domain-containing protein</fullName>
    </recommendedName>
</protein>
<accession>A0A8E0UYV1</accession>
<dbReference type="InterPro" id="IPR036770">
    <property type="entry name" value="Ankyrin_rpt-contain_sf"/>
</dbReference>
<evidence type="ECO:0000313" key="4">
    <source>
        <dbReference type="EMBL" id="GIC85904.1"/>
    </source>
</evidence>
<gene>
    <name evidence="4" type="ORF">Aud_001745</name>
</gene>
<proteinExistence type="predicted"/>
<dbReference type="GO" id="GO:0003824">
    <property type="term" value="F:catalytic activity"/>
    <property type="evidence" value="ECO:0007669"/>
    <property type="project" value="InterPro"/>
</dbReference>
<dbReference type="RefSeq" id="XP_043143170.1">
    <property type="nucleotide sequence ID" value="XM_043287235.1"/>
</dbReference>
<dbReference type="PROSITE" id="PS50297">
    <property type="entry name" value="ANK_REP_REGION"/>
    <property type="match status" value="2"/>
</dbReference>
<dbReference type="Pfam" id="PF12796">
    <property type="entry name" value="Ank_2"/>
    <property type="match status" value="2"/>
</dbReference>